<evidence type="ECO:0000256" key="1">
    <source>
        <dbReference type="SAM" id="Phobius"/>
    </source>
</evidence>
<sequence>MDTILLILKAVAVLIGASMLGNWFLAELRSVKRKGLPWYTVYLSPPGMLVVVIVLVFPVLVWWIRR</sequence>
<gene>
    <name evidence="2" type="ORF">ENS29_12350</name>
</gene>
<accession>A0A7C4VQY0</accession>
<name>A0A7C4VQY0_9BACT</name>
<dbReference type="AlphaFoldDB" id="A0A7C4VQY0"/>
<keyword evidence="1" id="KW-1133">Transmembrane helix</keyword>
<evidence type="ECO:0000313" key="2">
    <source>
        <dbReference type="EMBL" id="HGU33630.1"/>
    </source>
</evidence>
<proteinExistence type="predicted"/>
<protein>
    <submittedName>
        <fullName evidence="2">Uncharacterized protein</fullName>
    </submittedName>
</protein>
<keyword evidence="1" id="KW-0812">Transmembrane</keyword>
<reference evidence="2" key="1">
    <citation type="journal article" date="2020" name="mSystems">
        <title>Genome- and Community-Level Interaction Insights into Carbon Utilization and Element Cycling Functions of Hydrothermarchaeota in Hydrothermal Sediment.</title>
        <authorList>
            <person name="Zhou Z."/>
            <person name="Liu Y."/>
            <person name="Xu W."/>
            <person name="Pan J."/>
            <person name="Luo Z.H."/>
            <person name="Li M."/>
        </authorList>
    </citation>
    <scope>NUCLEOTIDE SEQUENCE [LARGE SCALE GENOMIC DNA]</scope>
    <source>
        <strain evidence="2">SpSt-477</strain>
    </source>
</reference>
<organism evidence="2">
    <name type="scientific">Desulfatirhabdium butyrativorans</name>
    <dbReference type="NCBI Taxonomy" id="340467"/>
    <lineage>
        <taxon>Bacteria</taxon>
        <taxon>Pseudomonadati</taxon>
        <taxon>Thermodesulfobacteriota</taxon>
        <taxon>Desulfobacteria</taxon>
        <taxon>Desulfobacterales</taxon>
        <taxon>Desulfatirhabdiaceae</taxon>
        <taxon>Desulfatirhabdium</taxon>
    </lineage>
</organism>
<feature type="transmembrane region" description="Helical" evidence="1">
    <location>
        <begin position="38"/>
        <end position="64"/>
    </location>
</feature>
<comment type="caution">
    <text evidence="2">The sequence shown here is derived from an EMBL/GenBank/DDBJ whole genome shotgun (WGS) entry which is preliminary data.</text>
</comment>
<feature type="transmembrane region" description="Helical" evidence="1">
    <location>
        <begin position="6"/>
        <end position="26"/>
    </location>
</feature>
<keyword evidence="1" id="KW-0472">Membrane</keyword>
<dbReference type="EMBL" id="DSUH01000284">
    <property type="protein sequence ID" value="HGU33630.1"/>
    <property type="molecule type" value="Genomic_DNA"/>
</dbReference>